<evidence type="ECO:0000313" key="2">
    <source>
        <dbReference type="EMBL" id="GAA3678256.1"/>
    </source>
</evidence>
<gene>
    <name evidence="2" type="ORF">GCM10022224_047950</name>
</gene>
<organism evidence="2 3">
    <name type="scientific">Nonomuraea antimicrobica</name>
    <dbReference type="NCBI Taxonomy" id="561173"/>
    <lineage>
        <taxon>Bacteria</taxon>
        <taxon>Bacillati</taxon>
        <taxon>Actinomycetota</taxon>
        <taxon>Actinomycetes</taxon>
        <taxon>Streptosporangiales</taxon>
        <taxon>Streptosporangiaceae</taxon>
        <taxon>Nonomuraea</taxon>
    </lineage>
</organism>
<protein>
    <submittedName>
        <fullName evidence="2">Uncharacterized protein</fullName>
    </submittedName>
</protein>
<feature type="region of interest" description="Disordered" evidence="1">
    <location>
        <begin position="1"/>
        <end position="55"/>
    </location>
</feature>
<comment type="caution">
    <text evidence="2">The sequence shown here is derived from an EMBL/GenBank/DDBJ whole genome shotgun (WGS) entry which is preliminary data.</text>
</comment>
<dbReference type="Proteomes" id="UP001500902">
    <property type="component" value="Unassembled WGS sequence"/>
</dbReference>
<name>A0ABP7C7P2_9ACTN</name>
<sequence>MISRSQAGPGPPEAVRLSGVSRGGRRREAVRGSGRLRGGREPEALCSGGGSCDGAKGAVSGRWVLRWGQRCCARAVGPAMGPEPLCPGGGSCDGRELEVVLVSSRFVDRQVLEGSG</sequence>
<dbReference type="EMBL" id="BAAAZP010000090">
    <property type="protein sequence ID" value="GAA3678256.1"/>
    <property type="molecule type" value="Genomic_DNA"/>
</dbReference>
<evidence type="ECO:0000256" key="1">
    <source>
        <dbReference type="SAM" id="MobiDB-lite"/>
    </source>
</evidence>
<reference evidence="3" key="1">
    <citation type="journal article" date="2019" name="Int. J. Syst. Evol. Microbiol.">
        <title>The Global Catalogue of Microorganisms (GCM) 10K type strain sequencing project: providing services to taxonomists for standard genome sequencing and annotation.</title>
        <authorList>
            <consortium name="The Broad Institute Genomics Platform"/>
            <consortium name="The Broad Institute Genome Sequencing Center for Infectious Disease"/>
            <person name="Wu L."/>
            <person name="Ma J."/>
        </authorList>
    </citation>
    <scope>NUCLEOTIDE SEQUENCE [LARGE SCALE GENOMIC DNA]</scope>
    <source>
        <strain evidence="3">JCM 16904</strain>
    </source>
</reference>
<accession>A0ABP7C7P2</accession>
<evidence type="ECO:0000313" key="3">
    <source>
        <dbReference type="Proteomes" id="UP001500902"/>
    </source>
</evidence>
<keyword evidence="3" id="KW-1185">Reference proteome</keyword>
<proteinExistence type="predicted"/>